<protein>
    <submittedName>
        <fullName evidence="1">Uncharacterized protein</fullName>
    </submittedName>
</protein>
<dbReference type="AlphaFoldDB" id="A0A6L2MSB0"/>
<comment type="caution">
    <text evidence="1">The sequence shown here is derived from an EMBL/GenBank/DDBJ whole genome shotgun (WGS) entry which is preliminary data.</text>
</comment>
<proteinExistence type="predicted"/>
<gene>
    <name evidence="1" type="ORF">Tci_047560</name>
</gene>
<reference evidence="1" key="1">
    <citation type="journal article" date="2019" name="Sci. Rep.">
        <title>Draft genome of Tanacetum cinerariifolium, the natural source of mosquito coil.</title>
        <authorList>
            <person name="Yamashiro T."/>
            <person name="Shiraishi A."/>
            <person name="Satake H."/>
            <person name="Nakayama K."/>
        </authorList>
    </citation>
    <scope>NUCLEOTIDE SEQUENCE</scope>
</reference>
<accession>A0A6L2MSB0</accession>
<dbReference type="EMBL" id="BKCJ010007110">
    <property type="protein sequence ID" value="GEU75582.1"/>
    <property type="molecule type" value="Genomic_DNA"/>
</dbReference>
<name>A0A6L2MSB0_TANCI</name>
<organism evidence="1">
    <name type="scientific">Tanacetum cinerariifolium</name>
    <name type="common">Dalmatian daisy</name>
    <name type="synonym">Chrysanthemum cinerariifolium</name>
    <dbReference type="NCBI Taxonomy" id="118510"/>
    <lineage>
        <taxon>Eukaryota</taxon>
        <taxon>Viridiplantae</taxon>
        <taxon>Streptophyta</taxon>
        <taxon>Embryophyta</taxon>
        <taxon>Tracheophyta</taxon>
        <taxon>Spermatophyta</taxon>
        <taxon>Magnoliopsida</taxon>
        <taxon>eudicotyledons</taxon>
        <taxon>Gunneridae</taxon>
        <taxon>Pentapetalae</taxon>
        <taxon>asterids</taxon>
        <taxon>campanulids</taxon>
        <taxon>Asterales</taxon>
        <taxon>Asteraceae</taxon>
        <taxon>Asteroideae</taxon>
        <taxon>Anthemideae</taxon>
        <taxon>Anthemidinae</taxon>
        <taxon>Tanacetum</taxon>
    </lineage>
</organism>
<sequence length="143" mass="15524">MLDSTFVTGTVEATGGHASIPHISATSDYAIPLMQVGFIKRSIKDTNEYADDNSHTVFGTTISWLAIILGPTKPTDAGGTTETTSNATFDAGVAATTDYEVWVKSNQKIREEKNPANLLQWKKTCLITLSSVTRENNLTPWIC</sequence>
<evidence type="ECO:0000313" key="1">
    <source>
        <dbReference type="EMBL" id="GEU75582.1"/>
    </source>
</evidence>